<dbReference type="Pfam" id="PF10066">
    <property type="entry name" value="DUF2304"/>
    <property type="match status" value="1"/>
</dbReference>
<name>A0ABV9DDX4_9MICO</name>
<proteinExistence type="predicted"/>
<reference evidence="4" key="1">
    <citation type="journal article" date="2019" name="Int. J. Syst. Evol. Microbiol.">
        <title>The Global Catalogue of Microorganisms (GCM) 10K type strain sequencing project: providing services to taxonomists for standard genome sequencing and annotation.</title>
        <authorList>
            <consortium name="The Broad Institute Genomics Platform"/>
            <consortium name="The Broad Institute Genome Sequencing Center for Infectious Disease"/>
            <person name="Wu L."/>
            <person name="Ma J."/>
        </authorList>
    </citation>
    <scope>NUCLEOTIDE SEQUENCE [LARGE SCALE GENOMIC DNA]</scope>
    <source>
        <strain evidence="4">JCM 3369</strain>
    </source>
</reference>
<feature type="transmembrane region" description="Helical" evidence="2">
    <location>
        <begin position="71"/>
        <end position="88"/>
    </location>
</feature>
<gene>
    <name evidence="3" type="ORF">ACFO3F_12530</name>
</gene>
<keyword evidence="2" id="KW-0472">Membrane</keyword>
<keyword evidence="2" id="KW-0812">Transmembrane</keyword>
<keyword evidence="2" id="KW-1133">Transmembrane helix</keyword>
<dbReference type="Proteomes" id="UP001595955">
    <property type="component" value="Unassembled WGS sequence"/>
</dbReference>
<dbReference type="EMBL" id="JBHSGF010000008">
    <property type="protein sequence ID" value="MFC4556078.1"/>
    <property type="molecule type" value="Genomic_DNA"/>
</dbReference>
<evidence type="ECO:0000256" key="1">
    <source>
        <dbReference type="SAM" id="MobiDB-lite"/>
    </source>
</evidence>
<sequence length="134" mass="14525">MDNQVVIQALLLAGVAVVAVLLTRSTANARHQAIRRLLLLGFVVAAVVSVLFPNLLTWLARQLGVGRGTDLLLYGLVIAFLSYIATTYRRLNVLDRKITTLTRELSLARARIEGTRGPDDTTPGPPDSGRVPLP</sequence>
<feature type="transmembrane region" description="Helical" evidence="2">
    <location>
        <begin position="37"/>
        <end position="59"/>
    </location>
</feature>
<protein>
    <submittedName>
        <fullName evidence="3">DUF2304 domain-containing protein</fullName>
    </submittedName>
</protein>
<evidence type="ECO:0000313" key="3">
    <source>
        <dbReference type="EMBL" id="MFC4556078.1"/>
    </source>
</evidence>
<dbReference type="InterPro" id="IPR019277">
    <property type="entry name" value="DUF2304"/>
</dbReference>
<keyword evidence="4" id="KW-1185">Reference proteome</keyword>
<evidence type="ECO:0000313" key="4">
    <source>
        <dbReference type="Proteomes" id="UP001595955"/>
    </source>
</evidence>
<evidence type="ECO:0000256" key="2">
    <source>
        <dbReference type="SAM" id="Phobius"/>
    </source>
</evidence>
<accession>A0ABV9DDX4</accession>
<feature type="transmembrane region" description="Helical" evidence="2">
    <location>
        <begin position="6"/>
        <end position="25"/>
    </location>
</feature>
<feature type="region of interest" description="Disordered" evidence="1">
    <location>
        <begin position="112"/>
        <end position="134"/>
    </location>
</feature>
<dbReference type="RefSeq" id="WP_122823321.1">
    <property type="nucleotide sequence ID" value="NZ_CP033325.1"/>
</dbReference>
<organism evidence="3 4">
    <name type="scientific">Georgenia faecalis</name>
    <dbReference type="NCBI Taxonomy" id="2483799"/>
    <lineage>
        <taxon>Bacteria</taxon>
        <taxon>Bacillati</taxon>
        <taxon>Actinomycetota</taxon>
        <taxon>Actinomycetes</taxon>
        <taxon>Micrococcales</taxon>
        <taxon>Bogoriellaceae</taxon>
        <taxon>Georgenia</taxon>
    </lineage>
</organism>
<comment type="caution">
    <text evidence="3">The sequence shown here is derived from an EMBL/GenBank/DDBJ whole genome shotgun (WGS) entry which is preliminary data.</text>
</comment>